<evidence type="ECO:0000256" key="2">
    <source>
        <dbReference type="ARBA" id="ARBA00029447"/>
    </source>
</evidence>
<dbReference type="SUPFAM" id="SSF58104">
    <property type="entry name" value="Methyl-accepting chemotaxis protein (MCP) signaling domain"/>
    <property type="match status" value="1"/>
</dbReference>
<accession>A0AAJ1IFW4</accession>
<evidence type="ECO:0000256" key="1">
    <source>
        <dbReference type="ARBA" id="ARBA00023224"/>
    </source>
</evidence>
<keyword evidence="1 3" id="KW-0807">Transducer</keyword>
<evidence type="ECO:0000256" key="3">
    <source>
        <dbReference type="PROSITE-ProRule" id="PRU00284"/>
    </source>
</evidence>
<gene>
    <name evidence="7" type="ORF">PQJ61_01530</name>
</gene>
<evidence type="ECO:0000256" key="4">
    <source>
        <dbReference type="SAM" id="Coils"/>
    </source>
</evidence>
<sequence>MTDNSAGIKKLKFKISAAAVTIPFLLFTLNQLMLQIFNLEYPDLVVRLRFAVQPTIYLLYGSAAAVIIIVIDRQLNSLYRFLNNKQKNDKARKSSLKIPWILIMVNTGLWLFAITLFYFLQGFNTKGGVPYFWSLATNSISGCISATLSALVINRILIPAKISLNMTEIKKGERDLFVRIKIPLIFITGFIYAGLVLVYAARFYTFTAAENLPQLPISFTAAMLVTAIIGLVPAMLNMIFALSEDRIQRRFLLKKMNLLTNGSGGLGAKVTLINFDETGALAAVINSFIDKIRTLIIKADGAGNQIVDTSKDIESLLEVLSDSTGTMLEAINSVDNEMGEQEGEISRATSELQNFFNMLDELNDNINSQSSSVEQTSKSAEFIAQTIRESSSIVSSVEEKTNALENVTSDGSGHIAEFIESIRAVEQSSTKVEEILEQMNLLSDQIDMLAMNAAIEAAHAGETGRGFAVVAEEVRRLSENNAEQSGQISAQMTEMRSSISEGNKKTQLADTAFSEISKSMENAAEQFKLITRNAREEESAIEEMLMTVRQLVGITESLKHIASAQRKQNEKIKTAIETVFKRFGGIRNSMNAHRENRYIVSNSLLKLKSITDANLNKAQGLNEILKQFKLDENR</sequence>
<dbReference type="GO" id="GO:0007165">
    <property type="term" value="P:signal transduction"/>
    <property type="evidence" value="ECO:0007669"/>
    <property type="project" value="UniProtKB-KW"/>
</dbReference>
<evidence type="ECO:0000256" key="5">
    <source>
        <dbReference type="SAM" id="Phobius"/>
    </source>
</evidence>
<comment type="caution">
    <text evidence="7">The sequence shown here is derived from an EMBL/GenBank/DDBJ whole genome shotgun (WGS) entry which is preliminary data.</text>
</comment>
<feature type="transmembrane region" description="Helical" evidence="5">
    <location>
        <begin position="15"/>
        <end position="37"/>
    </location>
</feature>
<dbReference type="Gene3D" id="1.10.287.950">
    <property type="entry name" value="Methyl-accepting chemotaxis protein"/>
    <property type="match status" value="1"/>
</dbReference>
<keyword evidence="5" id="KW-1133">Transmembrane helix</keyword>
<dbReference type="InterPro" id="IPR004089">
    <property type="entry name" value="MCPsignal_dom"/>
</dbReference>
<keyword evidence="5" id="KW-0472">Membrane</keyword>
<feature type="transmembrane region" description="Helical" evidence="5">
    <location>
        <begin position="96"/>
        <end position="119"/>
    </location>
</feature>
<evidence type="ECO:0000313" key="7">
    <source>
        <dbReference type="EMBL" id="MDC7225426.1"/>
    </source>
</evidence>
<name>A0AAJ1IFW4_9SPIO</name>
<dbReference type="GO" id="GO:0006935">
    <property type="term" value="P:chemotaxis"/>
    <property type="evidence" value="ECO:0007669"/>
    <property type="project" value="InterPro"/>
</dbReference>
<dbReference type="PROSITE" id="PS50111">
    <property type="entry name" value="CHEMOTAXIS_TRANSDUC_2"/>
    <property type="match status" value="1"/>
</dbReference>
<evidence type="ECO:0000313" key="8">
    <source>
        <dbReference type="Proteomes" id="UP001221217"/>
    </source>
</evidence>
<dbReference type="SMART" id="SM00283">
    <property type="entry name" value="MA"/>
    <property type="match status" value="1"/>
</dbReference>
<dbReference type="AlphaFoldDB" id="A0AAJ1IFW4"/>
<feature type="domain" description="Methyl-accepting transducer" evidence="6">
    <location>
        <begin position="344"/>
        <end position="566"/>
    </location>
</feature>
<feature type="transmembrane region" description="Helical" evidence="5">
    <location>
        <begin position="57"/>
        <end position="75"/>
    </location>
</feature>
<keyword evidence="5" id="KW-0812">Transmembrane</keyword>
<dbReference type="GO" id="GO:0004888">
    <property type="term" value="F:transmembrane signaling receptor activity"/>
    <property type="evidence" value="ECO:0007669"/>
    <property type="project" value="InterPro"/>
</dbReference>
<dbReference type="InterPro" id="IPR004090">
    <property type="entry name" value="Chemotax_Me-accpt_rcpt"/>
</dbReference>
<dbReference type="PRINTS" id="PR00260">
    <property type="entry name" value="CHEMTRNSDUCR"/>
</dbReference>
<organism evidence="7 8">
    <name type="scientific">Candidatus Thalassospirochaeta sargassi</name>
    <dbReference type="NCBI Taxonomy" id="3119039"/>
    <lineage>
        <taxon>Bacteria</taxon>
        <taxon>Pseudomonadati</taxon>
        <taxon>Spirochaetota</taxon>
        <taxon>Spirochaetia</taxon>
        <taxon>Spirochaetales</taxon>
        <taxon>Spirochaetaceae</taxon>
        <taxon>Candidatus Thalassospirochaeta</taxon>
    </lineage>
</organism>
<reference evidence="7 8" key="1">
    <citation type="submission" date="2022-12" db="EMBL/GenBank/DDBJ databases">
        <title>Metagenome assembled genome from gulf of manar.</title>
        <authorList>
            <person name="Kohli P."/>
            <person name="Pk S."/>
            <person name="Venkata Ramana C."/>
            <person name="Sasikala C."/>
        </authorList>
    </citation>
    <scope>NUCLEOTIDE SEQUENCE [LARGE SCALE GENOMIC DNA]</scope>
    <source>
        <strain evidence="7">JB008</strain>
    </source>
</reference>
<feature type="coiled-coil region" evidence="4">
    <location>
        <begin position="425"/>
        <end position="452"/>
    </location>
</feature>
<dbReference type="Pfam" id="PF00015">
    <property type="entry name" value="MCPsignal"/>
    <property type="match status" value="1"/>
</dbReference>
<feature type="transmembrane region" description="Helical" evidence="5">
    <location>
        <begin position="178"/>
        <end position="201"/>
    </location>
</feature>
<evidence type="ECO:0000259" key="6">
    <source>
        <dbReference type="PROSITE" id="PS50111"/>
    </source>
</evidence>
<comment type="similarity">
    <text evidence="2">Belongs to the methyl-accepting chemotaxis (MCP) protein family.</text>
</comment>
<keyword evidence="4" id="KW-0175">Coiled coil</keyword>
<dbReference type="GO" id="GO:0016020">
    <property type="term" value="C:membrane"/>
    <property type="evidence" value="ECO:0007669"/>
    <property type="project" value="InterPro"/>
</dbReference>
<dbReference type="EMBL" id="JAQQAL010000006">
    <property type="protein sequence ID" value="MDC7225426.1"/>
    <property type="molecule type" value="Genomic_DNA"/>
</dbReference>
<feature type="coiled-coil region" evidence="4">
    <location>
        <begin position="331"/>
        <end position="365"/>
    </location>
</feature>
<dbReference type="Proteomes" id="UP001221217">
    <property type="component" value="Unassembled WGS sequence"/>
</dbReference>
<dbReference type="PANTHER" id="PTHR32089:SF112">
    <property type="entry name" value="LYSOZYME-LIKE PROTEIN-RELATED"/>
    <property type="match status" value="1"/>
</dbReference>
<feature type="transmembrane region" description="Helical" evidence="5">
    <location>
        <begin position="131"/>
        <end position="157"/>
    </location>
</feature>
<proteinExistence type="inferred from homology"/>
<protein>
    <submittedName>
        <fullName evidence="7">Methyl-accepting chemotaxis protein</fullName>
    </submittedName>
</protein>
<feature type="transmembrane region" description="Helical" evidence="5">
    <location>
        <begin position="221"/>
        <end position="242"/>
    </location>
</feature>
<dbReference type="PANTHER" id="PTHR32089">
    <property type="entry name" value="METHYL-ACCEPTING CHEMOTAXIS PROTEIN MCPB"/>
    <property type="match status" value="1"/>
</dbReference>